<evidence type="ECO:0000256" key="3">
    <source>
        <dbReference type="ARBA" id="ARBA00022980"/>
    </source>
</evidence>
<dbReference type="InterPro" id="IPR005680">
    <property type="entry name" value="Ribosomal_uS12_euk/arc"/>
</dbReference>
<comment type="function">
    <text evidence="8">With S4 and S5 plays an important role in translational accuracy. Located at the interface of the 30S and 50S subunits.</text>
</comment>
<keyword evidence="8" id="KW-0699">rRNA-binding</keyword>
<dbReference type="InterPro" id="IPR006032">
    <property type="entry name" value="Ribosomal_uS12"/>
</dbReference>
<dbReference type="PANTHER" id="PTHR11652">
    <property type="entry name" value="30S RIBOSOMAL PROTEIN S12 FAMILY MEMBER"/>
    <property type="match status" value="1"/>
</dbReference>
<dbReference type="GO" id="GO:0006412">
    <property type="term" value="P:translation"/>
    <property type="evidence" value="ECO:0007669"/>
    <property type="project" value="UniProtKB-UniRule"/>
</dbReference>
<dbReference type="NCBIfam" id="NF003254">
    <property type="entry name" value="PRK04211.1"/>
    <property type="match status" value="1"/>
</dbReference>
<dbReference type="InterPro" id="IPR012340">
    <property type="entry name" value="NA-bd_OB-fold"/>
</dbReference>
<dbReference type="SUPFAM" id="SSF50249">
    <property type="entry name" value="Nucleic acid-binding proteins"/>
    <property type="match status" value="1"/>
</dbReference>
<dbReference type="NCBIfam" id="TIGR00982">
    <property type="entry name" value="uS12_E_A"/>
    <property type="match status" value="1"/>
</dbReference>
<evidence type="ECO:0000256" key="2">
    <source>
        <dbReference type="ARBA" id="ARBA00011458"/>
    </source>
</evidence>
<comment type="similarity">
    <text evidence="1 7">Belongs to the universal ribosomal protein uS12 family.</text>
</comment>
<dbReference type="GO" id="GO:0003735">
    <property type="term" value="F:structural constituent of ribosome"/>
    <property type="evidence" value="ECO:0007669"/>
    <property type="project" value="UniProtKB-UniRule"/>
</dbReference>
<dbReference type="GO" id="GO:0015935">
    <property type="term" value="C:small ribosomal subunit"/>
    <property type="evidence" value="ECO:0007669"/>
    <property type="project" value="UniProtKB-UniRule"/>
</dbReference>
<dbReference type="FunFam" id="2.40.50.140:FF:000007">
    <property type="entry name" value="40S ribosomal protein S23"/>
    <property type="match status" value="1"/>
</dbReference>
<dbReference type="GO" id="GO:0019843">
    <property type="term" value="F:rRNA binding"/>
    <property type="evidence" value="ECO:0007669"/>
    <property type="project" value="UniProtKB-KW"/>
</dbReference>
<dbReference type="EMBL" id="KF901238">
    <property type="protein sequence ID" value="AIF23707.1"/>
    <property type="molecule type" value="Genomic_DNA"/>
</dbReference>
<organism evidence="9">
    <name type="scientific">uncultured marine group II/III euryarchaeote SAT1000_18_B12</name>
    <dbReference type="NCBI Taxonomy" id="1456563"/>
    <lineage>
        <taxon>Archaea</taxon>
        <taxon>Methanobacteriati</taxon>
        <taxon>Methanobacteriota</taxon>
        <taxon>environmental samples</taxon>
    </lineage>
</organism>
<sequence length="136" mass="15148">MKKDRKKYRWKERKFRNRQFKRIAGGVLKHDPLGGSTQGKGIVIEKVGFEAKQPNSGIRKAVKISLIRTGNKLTAFAPGDGAISFIDEHDEVLVEGIGGSKGRSYGDLPGVRYKVIKVNGVSLDEMVRGRKEKPIR</sequence>
<dbReference type="Pfam" id="PF00164">
    <property type="entry name" value="Ribosom_S12_S23"/>
    <property type="match status" value="1"/>
</dbReference>
<evidence type="ECO:0000256" key="7">
    <source>
        <dbReference type="RuleBase" id="RU003622"/>
    </source>
</evidence>
<keyword evidence="8" id="KW-0694">RNA-binding</keyword>
<gene>
    <name evidence="9" type="primary">RP-S12</name>
    <name evidence="9" type="synonym">rpsL</name>
</gene>
<evidence type="ECO:0000256" key="6">
    <source>
        <dbReference type="NCBIfam" id="TIGR00982"/>
    </source>
</evidence>
<evidence type="ECO:0000256" key="4">
    <source>
        <dbReference type="ARBA" id="ARBA00023274"/>
    </source>
</evidence>
<comment type="subunit">
    <text evidence="2 8">Part of the 30S ribosomal subunit.</text>
</comment>
<evidence type="ECO:0000256" key="8">
    <source>
        <dbReference type="RuleBase" id="RU004490"/>
    </source>
</evidence>
<accession>A0A075IAH9</accession>
<dbReference type="AlphaFoldDB" id="A0A075IAH9"/>
<protein>
    <recommendedName>
        <fullName evidence="5 6">30S ribosomal protein S12</fullName>
    </recommendedName>
</protein>
<evidence type="ECO:0000256" key="1">
    <source>
        <dbReference type="ARBA" id="ARBA00005657"/>
    </source>
</evidence>
<keyword evidence="3 7" id="KW-0689">Ribosomal protein</keyword>
<reference evidence="9" key="1">
    <citation type="journal article" date="2014" name="Genome Biol. Evol.">
        <title>Pangenome evidence for extensive interdomain horizontal transfer affecting lineage core and shell genes in uncultured planktonic thaumarchaeota and euryarchaeota.</title>
        <authorList>
            <person name="Deschamps P."/>
            <person name="Zivanovic Y."/>
            <person name="Moreira D."/>
            <person name="Rodriguez-Valera F."/>
            <person name="Lopez-Garcia P."/>
        </authorList>
    </citation>
    <scope>NUCLEOTIDE SEQUENCE</scope>
</reference>
<evidence type="ECO:0000256" key="5">
    <source>
        <dbReference type="ARBA" id="ARBA00035314"/>
    </source>
</evidence>
<name>A0A075IAH9_9EURY</name>
<evidence type="ECO:0000313" key="9">
    <source>
        <dbReference type="EMBL" id="AIF23707.1"/>
    </source>
</evidence>
<proteinExistence type="inferred from homology"/>
<dbReference type="Gene3D" id="2.40.50.140">
    <property type="entry name" value="Nucleic acid-binding proteins"/>
    <property type="match status" value="1"/>
</dbReference>
<dbReference type="PIRSF" id="PIRSF002133">
    <property type="entry name" value="Ribosomal_S12/S23"/>
    <property type="match status" value="1"/>
</dbReference>
<keyword evidence="4 7" id="KW-0687">Ribonucleoprotein</keyword>